<reference evidence="1" key="1">
    <citation type="submission" date="2014-11" db="EMBL/GenBank/DDBJ databases">
        <authorList>
            <person name="Geib S."/>
        </authorList>
    </citation>
    <scope>NUCLEOTIDE SEQUENCE</scope>
</reference>
<evidence type="ECO:0000313" key="1">
    <source>
        <dbReference type="EMBL" id="JAC97438.1"/>
    </source>
</evidence>
<organism evidence="1">
    <name type="scientific">Zeugodacus cucurbitae</name>
    <name type="common">Melon fruit fly</name>
    <name type="synonym">Bactrocera cucurbitae</name>
    <dbReference type="NCBI Taxonomy" id="28588"/>
    <lineage>
        <taxon>Eukaryota</taxon>
        <taxon>Metazoa</taxon>
        <taxon>Ecdysozoa</taxon>
        <taxon>Arthropoda</taxon>
        <taxon>Hexapoda</taxon>
        <taxon>Insecta</taxon>
        <taxon>Pterygota</taxon>
        <taxon>Neoptera</taxon>
        <taxon>Endopterygota</taxon>
        <taxon>Diptera</taxon>
        <taxon>Brachycera</taxon>
        <taxon>Muscomorpha</taxon>
        <taxon>Tephritoidea</taxon>
        <taxon>Tephritidae</taxon>
        <taxon>Zeugodacus</taxon>
        <taxon>Zeugodacus</taxon>
    </lineage>
</organism>
<dbReference type="GO" id="GO:0004386">
    <property type="term" value="F:helicase activity"/>
    <property type="evidence" value="ECO:0007669"/>
    <property type="project" value="UniProtKB-KW"/>
</dbReference>
<reference evidence="1" key="2">
    <citation type="journal article" date="2015" name="Gigascience">
        <title>Reconstructing a comprehensive transcriptome assembly of a white-pupal translocated strain of the pest fruit fly Bactrocera cucurbitae.</title>
        <authorList>
            <person name="Sim S.B."/>
            <person name="Calla B."/>
            <person name="Hall B."/>
            <person name="DeRego T."/>
            <person name="Geib S.M."/>
        </authorList>
    </citation>
    <scope>NUCLEOTIDE SEQUENCE</scope>
</reference>
<dbReference type="EMBL" id="GBXI01016853">
    <property type="protein sequence ID" value="JAC97438.1"/>
    <property type="molecule type" value="Transcribed_RNA"/>
</dbReference>
<name>A0A0A1WEJ9_ZEUCU</name>
<accession>A0A0A1WEJ9</accession>
<dbReference type="AlphaFoldDB" id="A0A0A1WEJ9"/>
<keyword evidence="1" id="KW-0547">Nucleotide-binding</keyword>
<proteinExistence type="predicted"/>
<sequence length="104" mass="11275">MSNSNLPYVALQMPSPEELSNASAPSPPPVYMQTTNVTSVQPTSSGIQITDEPQEPNFRAIPTNPVDLDQPTGCCKCLSSCSFLFILALLRGLARSYSTHDHSY</sequence>
<protein>
    <submittedName>
        <fullName evidence="1">Helicase SWR1</fullName>
    </submittedName>
</protein>
<gene>
    <name evidence="1" type="primary">SWR1</name>
    <name evidence="1" type="ORF">g.98</name>
</gene>
<keyword evidence="1" id="KW-0347">Helicase</keyword>
<keyword evidence="1" id="KW-0378">Hydrolase</keyword>
<keyword evidence="1" id="KW-0067">ATP-binding</keyword>